<reference evidence="3" key="1">
    <citation type="submission" date="2016-10" db="EMBL/GenBank/DDBJ databases">
        <authorList>
            <person name="Varghese N."/>
            <person name="Submissions S."/>
        </authorList>
    </citation>
    <scope>NUCLEOTIDE SEQUENCE [LARGE SCALE GENOMIC DNA]</scope>
    <source>
        <strain evidence="3">DSM 26471</strain>
    </source>
</reference>
<organism evidence="2 3">
    <name type="scientific">Celeribacter neptunius</name>
    <dbReference type="NCBI Taxonomy" id="588602"/>
    <lineage>
        <taxon>Bacteria</taxon>
        <taxon>Pseudomonadati</taxon>
        <taxon>Pseudomonadota</taxon>
        <taxon>Alphaproteobacteria</taxon>
        <taxon>Rhodobacterales</taxon>
        <taxon>Roseobacteraceae</taxon>
        <taxon>Celeribacter</taxon>
    </lineage>
</organism>
<dbReference type="SUPFAM" id="SSF52821">
    <property type="entry name" value="Rhodanese/Cell cycle control phosphatase"/>
    <property type="match status" value="1"/>
</dbReference>
<dbReference type="AlphaFoldDB" id="A0A1I3WZ86"/>
<dbReference type="STRING" id="588602.SAMN04487991_3908"/>
<dbReference type="SMART" id="SM00450">
    <property type="entry name" value="RHOD"/>
    <property type="match status" value="1"/>
</dbReference>
<dbReference type="EMBL" id="FORH01000009">
    <property type="protein sequence ID" value="SFK12690.1"/>
    <property type="molecule type" value="Genomic_DNA"/>
</dbReference>
<dbReference type="Proteomes" id="UP000199630">
    <property type="component" value="Unassembled WGS sequence"/>
</dbReference>
<dbReference type="CDD" id="cd00158">
    <property type="entry name" value="RHOD"/>
    <property type="match status" value="1"/>
</dbReference>
<proteinExistence type="predicted"/>
<evidence type="ECO:0000313" key="3">
    <source>
        <dbReference type="Proteomes" id="UP000199630"/>
    </source>
</evidence>
<dbReference type="Pfam" id="PF00581">
    <property type="entry name" value="Rhodanese"/>
    <property type="match status" value="1"/>
</dbReference>
<accession>A0A1I3WZ86</accession>
<feature type="domain" description="Rhodanese" evidence="1">
    <location>
        <begin position="24"/>
        <end position="112"/>
    </location>
</feature>
<dbReference type="GO" id="GO:0004792">
    <property type="term" value="F:thiosulfate-cyanide sulfurtransferase activity"/>
    <property type="evidence" value="ECO:0007669"/>
    <property type="project" value="TreeGrafter"/>
</dbReference>
<evidence type="ECO:0000313" key="2">
    <source>
        <dbReference type="EMBL" id="SFK12690.1"/>
    </source>
</evidence>
<dbReference type="PROSITE" id="PS50206">
    <property type="entry name" value="RHODANESE_3"/>
    <property type="match status" value="1"/>
</dbReference>
<keyword evidence="3" id="KW-1185">Reference proteome</keyword>
<dbReference type="OrthoDB" id="9807812at2"/>
<gene>
    <name evidence="2" type="ORF">SAMN04487991_3908</name>
</gene>
<keyword evidence="2" id="KW-0808">Transferase</keyword>
<evidence type="ECO:0000259" key="1">
    <source>
        <dbReference type="PROSITE" id="PS50206"/>
    </source>
</evidence>
<dbReference type="InterPro" id="IPR036873">
    <property type="entry name" value="Rhodanese-like_dom_sf"/>
</dbReference>
<protein>
    <submittedName>
        <fullName evidence="2">Rhodanese-related sulfurtransferase</fullName>
    </submittedName>
</protein>
<dbReference type="Gene3D" id="3.40.250.10">
    <property type="entry name" value="Rhodanese-like domain"/>
    <property type="match status" value="1"/>
</dbReference>
<dbReference type="PANTHER" id="PTHR44086:SF10">
    <property type="entry name" value="THIOSULFATE SULFURTRANSFERASE_RHODANESE-LIKE DOMAIN-CONTAINING PROTEIN 3"/>
    <property type="match status" value="1"/>
</dbReference>
<dbReference type="RefSeq" id="WP_090062731.1">
    <property type="nucleotide sequence ID" value="NZ_FORH01000009.1"/>
</dbReference>
<dbReference type="PANTHER" id="PTHR44086">
    <property type="entry name" value="THIOSULFATE SULFURTRANSFERASE RDL2, MITOCHONDRIAL-RELATED"/>
    <property type="match status" value="1"/>
</dbReference>
<dbReference type="InterPro" id="IPR001763">
    <property type="entry name" value="Rhodanese-like_dom"/>
</dbReference>
<sequence length="126" mass="13313">MKTETVDGLNFETWTVDEVQTAFDANDIVLIDVRTPQEYAFEHISGALLLPLSFFSAEKLPSQEGKRIVFHCGSGVRSGKVAMACAKAGISPIAHMEGGFGAWKAAGKAYTGTDMASGAPMSVAAK</sequence>
<name>A0A1I3WZ86_9RHOB</name>